<proteinExistence type="predicted"/>
<feature type="domain" description="Cathepsin propeptide inhibitor" evidence="2">
    <location>
        <begin position="10"/>
        <end position="62"/>
    </location>
</feature>
<sequence>MRQPDCLSVFIQEEETYRRKIWEDNVRYIEQHNLEYSMGKHTFTVGMNPLGDLVADNSTEEFEGDEFDEDEESDGDDELDKESDGADDELDEESDDDVTPVNVDWRKRGVVTPVKNQMPNEK</sequence>
<evidence type="ECO:0000313" key="3">
    <source>
        <dbReference type="EMBL" id="GCB71028.1"/>
    </source>
</evidence>
<dbReference type="Gene3D" id="3.90.70.10">
    <property type="entry name" value="Cysteine proteinases"/>
    <property type="match status" value="1"/>
</dbReference>
<gene>
    <name evidence="3" type="ORF">scyTo_0008750</name>
</gene>
<dbReference type="InterPro" id="IPR013201">
    <property type="entry name" value="Prot_inhib_I29"/>
</dbReference>
<dbReference type="SMART" id="SM00848">
    <property type="entry name" value="Inhibitor_I29"/>
    <property type="match status" value="1"/>
</dbReference>
<name>A0A401PD45_SCYTO</name>
<dbReference type="SUPFAM" id="SSF54001">
    <property type="entry name" value="Cysteine proteinases"/>
    <property type="match status" value="1"/>
</dbReference>
<feature type="compositionally biased region" description="Acidic residues" evidence="1">
    <location>
        <begin position="58"/>
        <end position="98"/>
    </location>
</feature>
<protein>
    <recommendedName>
        <fullName evidence="2">Cathepsin propeptide inhibitor domain-containing protein</fullName>
    </recommendedName>
</protein>
<reference evidence="3 4" key="1">
    <citation type="journal article" date="2018" name="Nat. Ecol. Evol.">
        <title>Shark genomes provide insights into elasmobranch evolution and the origin of vertebrates.</title>
        <authorList>
            <person name="Hara Y"/>
            <person name="Yamaguchi K"/>
            <person name="Onimaru K"/>
            <person name="Kadota M"/>
            <person name="Koyanagi M"/>
            <person name="Keeley SD"/>
            <person name="Tatsumi K"/>
            <person name="Tanaka K"/>
            <person name="Motone F"/>
            <person name="Kageyama Y"/>
            <person name="Nozu R"/>
            <person name="Adachi N"/>
            <person name="Nishimura O"/>
            <person name="Nakagawa R"/>
            <person name="Tanegashima C"/>
            <person name="Kiyatake I"/>
            <person name="Matsumoto R"/>
            <person name="Murakumo K"/>
            <person name="Nishida K"/>
            <person name="Terakita A"/>
            <person name="Kuratani S"/>
            <person name="Sato K"/>
            <person name="Hyodo S Kuraku.S."/>
        </authorList>
    </citation>
    <scope>NUCLEOTIDE SEQUENCE [LARGE SCALE GENOMIC DNA]</scope>
</reference>
<dbReference type="EMBL" id="BFAA01003399">
    <property type="protein sequence ID" value="GCB71028.1"/>
    <property type="molecule type" value="Genomic_DNA"/>
</dbReference>
<dbReference type="OrthoDB" id="5855924at2759"/>
<organism evidence="3 4">
    <name type="scientific">Scyliorhinus torazame</name>
    <name type="common">Cloudy catshark</name>
    <name type="synonym">Catulus torazame</name>
    <dbReference type="NCBI Taxonomy" id="75743"/>
    <lineage>
        <taxon>Eukaryota</taxon>
        <taxon>Metazoa</taxon>
        <taxon>Chordata</taxon>
        <taxon>Craniata</taxon>
        <taxon>Vertebrata</taxon>
        <taxon>Chondrichthyes</taxon>
        <taxon>Elasmobranchii</taxon>
        <taxon>Galeomorphii</taxon>
        <taxon>Galeoidea</taxon>
        <taxon>Carcharhiniformes</taxon>
        <taxon>Scyliorhinidae</taxon>
        <taxon>Scyliorhinus</taxon>
    </lineage>
</organism>
<evidence type="ECO:0000259" key="2">
    <source>
        <dbReference type="SMART" id="SM00848"/>
    </source>
</evidence>
<dbReference type="Proteomes" id="UP000288216">
    <property type="component" value="Unassembled WGS sequence"/>
</dbReference>
<accession>A0A401PD45</accession>
<feature type="region of interest" description="Disordered" evidence="1">
    <location>
        <begin position="54"/>
        <end position="122"/>
    </location>
</feature>
<dbReference type="Pfam" id="PF08246">
    <property type="entry name" value="Inhibitor_I29"/>
    <property type="match status" value="1"/>
</dbReference>
<evidence type="ECO:0000313" key="4">
    <source>
        <dbReference type="Proteomes" id="UP000288216"/>
    </source>
</evidence>
<keyword evidence="4" id="KW-1185">Reference proteome</keyword>
<comment type="caution">
    <text evidence="3">The sequence shown here is derived from an EMBL/GenBank/DDBJ whole genome shotgun (WGS) entry which is preliminary data.</text>
</comment>
<dbReference type="AlphaFoldDB" id="A0A401PD45"/>
<dbReference type="InterPro" id="IPR038765">
    <property type="entry name" value="Papain-like_cys_pep_sf"/>
</dbReference>
<evidence type="ECO:0000256" key="1">
    <source>
        <dbReference type="SAM" id="MobiDB-lite"/>
    </source>
</evidence>
<dbReference type="STRING" id="75743.A0A401PD45"/>